<protein>
    <submittedName>
        <fullName evidence="1">Uncharacterized protein</fullName>
    </submittedName>
</protein>
<name>A0ABT0MRJ0_9GAMM</name>
<keyword evidence="2" id="KW-1185">Reference proteome</keyword>
<gene>
    <name evidence="1" type="ORF">MFP26_07110</name>
</gene>
<reference evidence="1 2" key="1">
    <citation type="submission" date="2022-02" db="EMBL/GenBank/DDBJ databases">
        <title>Description of Brenneria tiliae sp. nov. isolated from symptomatic Tilia x moltkei and Tilia x europaea trees in the UK.</title>
        <authorList>
            <person name="Kile H."/>
        </authorList>
    </citation>
    <scope>NUCLEOTIDE SEQUENCE [LARGE SCALE GENOMIC DNA]</scope>
    <source>
        <strain evidence="1 2">MC1SB4.1</strain>
    </source>
</reference>
<dbReference type="RefSeq" id="WP_249244158.1">
    <property type="nucleotide sequence ID" value="NZ_JAKPBZ010000108.1"/>
</dbReference>
<dbReference type="EMBL" id="JAKPBZ010000108">
    <property type="protein sequence ID" value="MCL2892463.1"/>
    <property type="molecule type" value="Genomic_DNA"/>
</dbReference>
<dbReference type="Proteomes" id="UP001203069">
    <property type="component" value="Unassembled WGS sequence"/>
</dbReference>
<accession>A0ABT0MRJ0</accession>
<comment type="caution">
    <text evidence="1">The sequence shown here is derived from an EMBL/GenBank/DDBJ whole genome shotgun (WGS) entry which is preliminary data.</text>
</comment>
<evidence type="ECO:0000313" key="1">
    <source>
        <dbReference type="EMBL" id="MCL2892463.1"/>
    </source>
</evidence>
<sequence length="281" mass="31006">MSEYGVELINDAGKPLVSTENINYFLASSGYITNSEVYRLSEGGDFFISGGYLETSEFDAPIVFLRAIEQNARCTGYARYSRIAFSAKNAAPTRNFDFGVRAHIINFWNSLQFDTPVEYYIFSRDLPLTTGGYGIEIWDSNAAKIFSSSWFPLNICGVNWYSAGSPNYANLQFDEVGPFRPGRKIATCLPLTRSAFHGTGKGWGDRKITRESSYIDPSTNKVYIGRVPTGTGVDGFPWAGAGGPWDAGIMQDGKAVLMVADVTNYPIPYNPRSFVGIRTDV</sequence>
<evidence type="ECO:0000313" key="2">
    <source>
        <dbReference type="Proteomes" id="UP001203069"/>
    </source>
</evidence>
<organism evidence="1 2">
    <name type="scientific">Brenneria tiliae</name>
    <dbReference type="NCBI Taxonomy" id="2914984"/>
    <lineage>
        <taxon>Bacteria</taxon>
        <taxon>Pseudomonadati</taxon>
        <taxon>Pseudomonadota</taxon>
        <taxon>Gammaproteobacteria</taxon>
        <taxon>Enterobacterales</taxon>
        <taxon>Pectobacteriaceae</taxon>
        <taxon>Brenneria</taxon>
    </lineage>
</organism>
<proteinExistence type="predicted"/>